<name>A0A0E9SN57_ANGAN</name>
<reference evidence="1" key="2">
    <citation type="journal article" date="2015" name="Fish Shellfish Immunol.">
        <title>Early steps in the European eel (Anguilla anguilla)-Vibrio vulnificus interaction in the gills: Role of the RtxA13 toxin.</title>
        <authorList>
            <person name="Callol A."/>
            <person name="Pajuelo D."/>
            <person name="Ebbesson L."/>
            <person name="Teles M."/>
            <person name="MacKenzie S."/>
            <person name="Amaro C."/>
        </authorList>
    </citation>
    <scope>NUCLEOTIDE SEQUENCE</scope>
</reference>
<accession>A0A0E9SN57</accession>
<reference evidence="1" key="1">
    <citation type="submission" date="2014-11" db="EMBL/GenBank/DDBJ databases">
        <authorList>
            <person name="Amaro Gonzalez C."/>
        </authorList>
    </citation>
    <scope>NUCLEOTIDE SEQUENCE</scope>
</reference>
<protein>
    <submittedName>
        <fullName evidence="1">Uncharacterized protein</fullName>
    </submittedName>
</protein>
<organism evidence="1">
    <name type="scientific">Anguilla anguilla</name>
    <name type="common">European freshwater eel</name>
    <name type="synonym">Muraena anguilla</name>
    <dbReference type="NCBI Taxonomy" id="7936"/>
    <lineage>
        <taxon>Eukaryota</taxon>
        <taxon>Metazoa</taxon>
        <taxon>Chordata</taxon>
        <taxon>Craniata</taxon>
        <taxon>Vertebrata</taxon>
        <taxon>Euteleostomi</taxon>
        <taxon>Actinopterygii</taxon>
        <taxon>Neopterygii</taxon>
        <taxon>Teleostei</taxon>
        <taxon>Anguilliformes</taxon>
        <taxon>Anguillidae</taxon>
        <taxon>Anguilla</taxon>
    </lineage>
</organism>
<proteinExistence type="predicted"/>
<dbReference type="AlphaFoldDB" id="A0A0E9SN57"/>
<sequence length="25" mass="2961">MLRESQHSSGVWLDCVSWFLSVQCY</sequence>
<evidence type="ECO:0000313" key="1">
    <source>
        <dbReference type="EMBL" id="JAH42115.1"/>
    </source>
</evidence>
<dbReference type="EMBL" id="GBXM01066462">
    <property type="protein sequence ID" value="JAH42115.1"/>
    <property type="molecule type" value="Transcribed_RNA"/>
</dbReference>